<name>A0A844ARA1_9BURK</name>
<dbReference type="SUPFAM" id="SSF55961">
    <property type="entry name" value="Bet v1-like"/>
    <property type="match status" value="1"/>
</dbReference>
<evidence type="ECO:0000313" key="3">
    <source>
        <dbReference type="EMBL" id="MRD46870.1"/>
    </source>
</evidence>
<dbReference type="Gene3D" id="3.30.530.20">
    <property type="match status" value="1"/>
</dbReference>
<dbReference type="Pfam" id="PF08327">
    <property type="entry name" value="AHSA1"/>
    <property type="match status" value="1"/>
</dbReference>
<comment type="caution">
    <text evidence="3">The sequence shown here is derived from an EMBL/GenBank/DDBJ whole genome shotgun (WGS) entry which is preliminary data.</text>
</comment>
<evidence type="ECO:0000256" key="1">
    <source>
        <dbReference type="ARBA" id="ARBA00006817"/>
    </source>
</evidence>
<dbReference type="InterPro" id="IPR013538">
    <property type="entry name" value="ASHA1/2-like_C"/>
</dbReference>
<dbReference type="InterPro" id="IPR023393">
    <property type="entry name" value="START-like_dom_sf"/>
</dbReference>
<gene>
    <name evidence="3" type="ORF">GHT07_06255</name>
</gene>
<dbReference type="AlphaFoldDB" id="A0A844ARA1"/>
<accession>A0A844ARA1</accession>
<keyword evidence="4" id="KW-1185">Reference proteome</keyword>
<feature type="domain" description="Activator of Hsp90 ATPase homologue 1/2-like C-terminal" evidence="2">
    <location>
        <begin position="15"/>
        <end position="152"/>
    </location>
</feature>
<dbReference type="EMBL" id="WJBU01000005">
    <property type="protein sequence ID" value="MRD46870.1"/>
    <property type="molecule type" value="Genomic_DNA"/>
</dbReference>
<organism evidence="3 4">
    <name type="scientific">Caenimonas koreensis DSM 17982</name>
    <dbReference type="NCBI Taxonomy" id="1121255"/>
    <lineage>
        <taxon>Bacteria</taxon>
        <taxon>Pseudomonadati</taxon>
        <taxon>Pseudomonadota</taxon>
        <taxon>Betaproteobacteria</taxon>
        <taxon>Burkholderiales</taxon>
        <taxon>Comamonadaceae</taxon>
        <taxon>Caenimonas</taxon>
    </lineage>
</organism>
<protein>
    <submittedName>
        <fullName evidence="3">SRPBCC domain-containing protein</fullName>
    </submittedName>
</protein>
<dbReference type="CDD" id="cd07814">
    <property type="entry name" value="SRPBCC_CalC_Aha1-like"/>
    <property type="match status" value="1"/>
</dbReference>
<dbReference type="OrthoDB" id="9805228at2"/>
<proteinExistence type="inferred from homology"/>
<evidence type="ECO:0000259" key="2">
    <source>
        <dbReference type="Pfam" id="PF08327"/>
    </source>
</evidence>
<sequence>MADAMTVRVTHRYQLPAQRLFDAWLTPSVAGRFLFATRTGTVLHCEIDAREGGQFTVTDRRPTADGDESFFDAQHRGTYVEIDPPSRLVFDFAVEPYADEATRVTLDFVTLGANLCEIVLTHQLPDNETARLYEERTRQGWANMLAQLDKVLNTRTWGGLKG</sequence>
<comment type="similarity">
    <text evidence="1">Belongs to the AHA1 family.</text>
</comment>
<reference evidence="3 4" key="1">
    <citation type="submission" date="2019-11" db="EMBL/GenBank/DDBJ databases">
        <title>Caenimonas koreensis gen. nov., sp. nov., isolated from activated sludge.</title>
        <authorList>
            <person name="Seung H.R."/>
        </authorList>
    </citation>
    <scope>NUCLEOTIDE SEQUENCE [LARGE SCALE GENOMIC DNA]</scope>
    <source>
        <strain evidence="3 4">EMB320</strain>
    </source>
</reference>
<dbReference type="Proteomes" id="UP000487350">
    <property type="component" value="Unassembled WGS sequence"/>
</dbReference>
<dbReference type="RefSeq" id="WP_153584205.1">
    <property type="nucleotide sequence ID" value="NZ_WJBU01000005.1"/>
</dbReference>
<evidence type="ECO:0000313" key="4">
    <source>
        <dbReference type="Proteomes" id="UP000487350"/>
    </source>
</evidence>